<dbReference type="OrthoDB" id="9811036at2"/>
<dbReference type="GO" id="GO:0047134">
    <property type="term" value="F:protein-disulfide reductase [NAD(P)H] activity"/>
    <property type="evidence" value="ECO:0007669"/>
    <property type="project" value="UniProtKB-UniRule"/>
</dbReference>
<evidence type="ECO:0000256" key="8">
    <source>
        <dbReference type="ARBA" id="ARBA00022748"/>
    </source>
</evidence>
<dbReference type="CDD" id="cd02953">
    <property type="entry name" value="DsbDgamma"/>
    <property type="match status" value="1"/>
</dbReference>
<evidence type="ECO:0000256" key="1">
    <source>
        <dbReference type="ARBA" id="ARBA00004429"/>
    </source>
</evidence>
<evidence type="ECO:0000313" key="22">
    <source>
        <dbReference type="Proteomes" id="UP000260351"/>
    </source>
</evidence>
<gene>
    <name evidence="18 21" type="primary">dsbD</name>
    <name evidence="21" type="ORF">DZC52_07260</name>
</gene>
<keyword evidence="15 18" id="KW-0676">Redox-active center</keyword>
<feature type="transmembrane region" description="Helical" evidence="18">
    <location>
        <begin position="475"/>
        <end position="505"/>
    </location>
</feature>
<feature type="transmembrane region" description="Helical" evidence="18">
    <location>
        <begin position="353"/>
        <end position="379"/>
    </location>
</feature>
<dbReference type="HAMAP" id="MF_00399">
    <property type="entry name" value="DbsD"/>
    <property type="match status" value="1"/>
</dbReference>
<reference evidence="21 22" key="1">
    <citation type="submission" date="2018-08" db="EMBL/GenBank/DDBJ databases">
        <title>Wenzhouxiangella salilacus sp. nov., a novel bacterium isolated from a saline lake in Xinjiang Province, China.</title>
        <authorList>
            <person name="Han S."/>
        </authorList>
    </citation>
    <scope>NUCLEOTIDE SEQUENCE [LARGE SCALE GENOMIC DNA]</scope>
    <source>
        <strain evidence="21 22">XDB06</strain>
    </source>
</reference>
<dbReference type="InterPro" id="IPR036249">
    <property type="entry name" value="Thioredoxin-like_sf"/>
</dbReference>
<evidence type="ECO:0000256" key="16">
    <source>
        <dbReference type="ARBA" id="ARBA00047388"/>
    </source>
</evidence>
<dbReference type="Pfam" id="PF13899">
    <property type="entry name" value="Thioredoxin_7"/>
    <property type="match status" value="1"/>
</dbReference>
<dbReference type="Pfam" id="PF02683">
    <property type="entry name" value="DsbD_TM"/>
    <property type="match status" value="1"/>
</dbReference>
<evidence type="ECO:0000256" key="17">
    <source>
        <dbReference type="ARBA" id="ARBA00047804"/>
    </source>
</evidence>
<dbReference type="InterPro" id="IPR035671">
    <property type="entry name" value="DsbD_gamma"/>
</dbReference>
<evidence type="ECO:0000256" key="7">
    <source>
        <dbReference type="ARBA" id="ARBA00022729"/>
    </source>
</evidence>
<feature type="signal peptide" evidence="18">
    <location>
        <begin position="1"/>
        <end position="22"/>
    </location>
</feature>
<dbReference type="SUPFAM" id="SSF74863">
    <property type="entry name" value="Thiol:disulfide interchange protein DsbD, N-terminal domain (DsbD-alpha)"/>
    <property type="match status" value="2"/>
</dbReference>
<keyword evidence="11 18" id="KW-0560">Oxidoreductase</keyword>
<keyword evidence="8 18" id="KW-0201">Cytochrome c-type biogenesis</keyword>
<evidence type="ECO:0000313" key="21">
    <source>
        <dbReference type="EMBL" id="RFF30524.1"/>
    </source>
</evidence>
<feature type="compositionally biased region" description="Low complexity" evidence="19">
    <location>
        <begin position="314"/>
        <end position="323"/>
    </location>
</feature>
<evidence type="ECO:0000256" key="6">
    <source>
        <dbReference type="ARBA" id="ARBA00022692"/>
    </source>
</evidence>
<dbReference type="InterPro" id="IPR022910">
    <property type="entry name" value="Thiol_diS_interchange_DbsD"/>
</dbReference>
<evidence type="ECO:0000256" key="11">
    <source>
        <dbReference type="ARBA" id="ARBA00023002"/>
    </source>
</evidence>
<keyword evidence="22" id="KW-1185">Reference proteome</keyword>
<feature type="chain" id="PRO_5017842074" description="Thiol:disulfide interchange protein DsbD" evidence="18">
    <location>
        <begin position="23"/>
        <end position="766"/>
    </location>
</feature>
<evidence type="ECO:0000256" key="12">
    <source>
        <dbReference type="ARBA" id="ARBA00023027"/>
    </source>
</evidence>
<evidence type="ECO:0000256" key="5">
    <source>
        <dbReference type="ARBA" id="ARBA00022519"/>
    </source>
</evidence>
<organism evidence="21 22">
    <name type="scientific">Wenzhouxiangella sediminis</name>
    <dbReference type="NCBI Taxonomy" id="1792836"/>
    <lineage>
        <taxon>Bacteria</taxon>
        <taxon>Pseudomonadati</taxon>
        <taxon>Pseudomonadota</taxon>
        <taxon>Gammaproteobacteria</taxon>
        <taxon>Chromatiales</taxon>
        <taxon>Wenzhouxiangellaceae</taxon>
        <taxon>Wenzhouxiangella</taxon>
    </lineage>
</organism>
<evidence type="ECO:0000256" key="19">
    <source>
        <dbReference type="SAM" id="MobiDB-lite"/>
    </source>
</evidence>
<dbReference type="PANTHER" id="PTHR32234:SF0">
    <property type="entry name" value="THIOL:DISULFIDE INTERCHANGE PROTEIN DSBD"/>
    <property type="match status" value="1"/>
</dbReference>
<evidence type="ECO:0000256" key="2">
    <source>
        <dbReference type="ARBA" id="ARBA00007241"/>
    </source>
</evidence>
<dbReference type="Gene3D" id="3.40.30.10">
    <property type="entry name" value="Glutaredoxin"/>
    <property type="match status" value="1"/>
</dbReference>
<feature type="disulfide bond" description="Redox-active" evidence="18">
    <location>
        <begin position="682"/>
        <end position="685"/>
    </location>
</feature>
<proteinExistence type="inferred from homology"/>
<feature type="region of interest" description="Disordered" evidence="19">
    <location>
        <begin position="295"/>
        <end position="324"/>
    </location>
</feature>
<dbReference type="SUPFAM" id="SSF52833">
    <property type="entry name" value="Thioredoxin-like"/>
    <property type="match status" value="1"/>
</dbReference>
<dbReference type="Gene3D" id="2.60.40.1250">
    <property type="entry name" value="Thiol:disulfide interchange protein DsbD, N-terminal domain"/>
    <property type="match status" value="2"/>
</dbReference>
<name>A0A3E1K930_9GAMM</name>
<evidence type="ECO:0000256" key="14">
    <source>
        <dbReference type="ARBA" id="ARBA00023157"/>
    </source>
</evidence>
<keyword evidence="3 18" id="KW-0813">Transport</keyword>
<keyword evidence="4 18" id="KW-1003">Cell membrane</keyword>
<comment type="catalytic activity">
    <reaction evidence="17 18">
        <text>[protein]-dithiol + NADP(+) = [protein]-disulfide + NADPH + H(+)</text>
        <dbReference type="Rhea" id="RHEA:18753"/>
        <dbReference type="Rhea" id="RHEA-COMP:10593"/>
        <dbReference type="Rhea" id="RHEA-COMP:10594"/>
        <dbReference type="ChEBI" id="CHEBI:15378"/>
        <dbReference type="ChEBI" id="CHEBI:29950"/>
        <dbReference type="ChEBI" id="CHEBI:50058"/>
        <dbReference type="ChEBI" id="CHEBI:57783"/>
        <dbReference type="ChEBI" id="CHEBI:58349"/>
        <dbReference type="EC" id="1.8.1.8"/>
    </reaction>
</comment>
<dbReference type="PROSITE" id="PS51352">
    <property type="entry name" value="THIOREDOXIN_2"/>
    <property type="match status" value="1"/>
</dbReference>
<dbReference type="AlphaFoldDB" id="A0A3E1K930"/>
<dbReference type="GO" id="GO:0005886">
    <property type="term" value="C:plasma membrane"/>
    <property type="evidence" value="ECO:0007669"/>
    <property type="project" value="UniProtKB-SubCell"/>
</dbReference>
<keyword evidence="6 18" id="KW-0812">Transmembrane</keyword>
<protein>
    <recommendedName>
        <fullName evidence="18">Thiol:disulfide interchange protein DsbD</fullName>
        <ecNumber evidence="18">1.8.1.8</ecNumber>
    </recommendedName>
    <alternativeName>
        <fullName evidence="18">Protein-disulfide reductase</fullName>
        <shortName evidence="18">Disulfide reductase</shortName>
    </alternativeName>
</protein>
<dbReference type="InterPro" id="IPR003834">
    <property type="entry name" value="Cyt_c_assmbl_TM_dom"/>
</dbReference>
<feature type="disulfide bond" description="Redox-active" evidence="18">
    <location>
        <begin position="125"/>
        <end position="131"/>
    </location>
</feature>
<dbReference type="Proteomes" id="UP000260351">
    <property type="component" value="Unassembled WGS sequence"/>
</dbReference>
<dbReference type="InterPro" id="IPR013766">
    <property type="entry name" value="Thioredoxin_domain"/>
</dbReference>
<keyword evidence="9 18" id="KW-0249">Electron transport</keyword>
<comment type="function">
    <text evidence="18">Required to facilitate the formation of correct disulfide bonds in some periplasmic proteins and for the assembly of the periplasmic c-type cytochromes. Acts by transferring electrons from cytoplasmic thioredoxin to the periplasm. This transfer involves a cascade of disulfide bond formation and reduction steps.</text>
</comment>
<feature type="transmembrane region" description="Helical" evidence="18">
    <location>
        <begin position="545"/>
        <end position="566"/>
    </location>
</feature>
<feature type="transmembrane region" description="Helical" evidence="18">
    <location>
        <begin position="572"/>
        <end position="594"/>
    </location>
</feature>
<evidence type="ECO:0000256" key="4">
    <source>
        <dbReference type="ARBA" id="ARBA00022475"/>
    </source>
</evidence>
<evidence type="ECO:0000256" key="10">
    <source>
        <dbReference type="ARBA" id="ARBA00022989"/>
    </source>
</evidence>
<feature type="disulfide bond" description="Redox-active" evidence="18">
    <location>
        <begin position="371"/>
        <end position="493"/>
    </location>
</feature>
<feature type="transmembrane region" description="Helical" evidence="18">
    <location>
        <begin position="511"/>
        <end position="533"/>
    </location>
</feature>
<keyword evidence="5 18" id="KW-0997">Cell inner membrane</keyword>
<comment type="similarity">
    <text evidence="2 18">Belongs to the thioredoxin family. DsbD subfamily.</text>
</comment>
<keyword evidence="10 18" id="KW-1133">Transmembrane helix</keyword>
<feature type="transmembrane region" description="Helical" evidence="18">
    <location>
        <begin position="432"/>
        <end position="454"/>
    </location>
</feature>
<feature type="transmembrane region" description="Helical" evidence="18">
    <location>
        <begin position="606"/>
        <end position="626"/>
    </location>
</feature>
<keyword evidence="14 18" id="KW-1015">Disulfide bond</keyword>
<evidence type="ECO:0000256" key="3">
    <source>
        <dbReference type="ARBA" id="ARBA00022448"/>
    </source>
</evidence>
<dbReference type="EMBL" id="QUZK01000034">
    <property type="protein sequence ID" value="RFF30524.1"/>
    <property type="molecule type" value="Genomic_DNA"/>
</dbReference>
<dbReference type="GO" id="GO:0017004">
    <property type="term" value="P:cytochrome complex assembly"/>
    <property type="evidence" value="ECO:0007669"/>
    <property type="project" value="UniProtKB-UniRule"/>
</dbReference>
<keyword evidence="13 18" id="KW-0472">Membrane</keyword>
<dbReference type="Pfam" id="PF11412">
    <property type="entry name" value="DsbD_N"/>
    <property type="match status" value="2"/>
</dbReference>
<dbReference type="PANTHER" id="PTHR32234">
    <property type="entry name" value="THIOL:DISULFIDE INTERCHANGE PROTEIN DSBD"/>
    <property type="match status" value="1"/>
</dbReference>
<dbReference type="EC" id="1.8.1.8" evidence="18"/>
<dbReference type="InterPro" id="IPR036929">
    <property type="entry name" value="DsbDN_sf"/>
</dbReference>
<evidence type="ECO:0000259" key="20">
    <source>
        <dbReference type="PROSITE" id="PS51352"/>
    </source>
</evidence>
<dbReference type="InterPro" id="IPR028250">
    <property type="entry name" value="DsbDN"/>
</dbReference>
<evidence type="ECO:0000256" key="13">
    <source>
        <dbReference type="ARBA" id="ARBA00023136"/>
    </source>
</evidence>
<dbReference type="NCBIfam" id="NF001419">
    <property type="entry name" value="PRK00293.1"/>
    <property type="match status" value="1"/>
</dbReference>
<evidence type="ECO:0000256" key="9">
    <source>
        <dbReference type="ARBA" id="ARBA00022982"/>
    </source>
</evidence>
<feature type="transmembrane region" description="Helical" evidence="18">
    <location>
        <begin position="400"/>
        <end position="420"/>
    </location>
</feature>
<evidence type="ECO:0000256" key="18">
    <source>
        <dbReference type="HAMAP-Rule" id="MF_00399"/>
    </source>
</evidence>
<sequence length="766" mass="81827" precursor="true">MTKTLARFGALIALLWALPVAAQVGPDDLLPVEQAFALEASADDGELVLHWEIAEGYYLYRHAFRIDALGEDVAFGDPEIPAGEPMVDEFFGETETYRGAVTIRVPVEEKPADGSVGARVAFQGCADLGVCYPPHRQDVRVALPAERQAPASVGGLADTGNQESSGSALDALLGRQRQALPAEEAFRVEAIADGPRAILVRATARPDYYLYRHSFAFRVEEDGVGVAAADLPEGEPKTDEHFGETRVYFGEVEIPVELSRPAGGEREITLVADFQGCLDEGICYPPMTRRIAVTLPPAQPESPDGVGGSGGAASGEDASAQAVPREMAEEAVESVLPRSEQDRLAAALAGRPVVAMGLFLVAGLLLAFTPCVFPMVPILSGLIAGEGDRMTTGRAFRLSLAYVLAMALVYTLFGIVAGLFGQNLQAVFQHPAVLVSFAALFVVLSLAMFGFYELQLPSGLQTRLNEMSNRAEGGTLIGAAVMGALSALIVGPCVAPALMGALIYIGQTGDAVLGGLALFAMAMGMGIPLMIWGTSAGKLLPRAGGWMNAVKAVFGVGLLALAIWMLERVLPGAVIMLLWGALAIACGVYLGALTRLEPEAGGWRKLWQALGVMLLVFGIAQFAGALSGGRDWTRPLHHLVGSGGPAVSEAAAFRKVQTLEELQSAIAESDRPVFLDFYADWCVDCVRMDRRTFTDPDVARRLQDFTLLKADITANNDEHREMLRHFGLIGPPAYLFFVDGEELEDYRMFGFLAPEEFLILLDEVAP</sequence>
<comment type="subcellular location">
    <subcellularLocation>
        <location evidence="1 18">Cell inner membrane</location>
        <topology evidence="1 18">Multi-pass membrane protein</topology>
    </subcellularLocation>
</comment>
<dbReference type="GO" id="GO:0045454">
    <property type="term" value="P:cell redox homeostasis"/>
    <property type="evidence" value="ECO:0007669"/>
    <property type="project" value="TreeGrafter"/>
</dbReference>
<dbReference type="GO" id="GO:0009055">
    <property type="term" value="F:electron transfer activity"/>
    <property type="evidence" value="ECO:0007669"/>
    <property type="project" value="UniProtKB-UniRule"/>
</dbReference>
<comment type="caution">
    <text evidence="21">The sequence shown here is derived from an EMBL/GenBank/DDBJ whole genome shotgun (WGS) entry which is preliminary data.</text>
</comment>
<accession>A0A3E1K930</accession>
<keyword evidence="12 18" id="KW-0520">NAD</keyword>
<comment type="catalytic activity">
    <reaction evidence="16 18">
        <text>[protein]-dithiol + NAD(+) = [protein]-disulfide + NADH + H(+)</text>
        <dbReference type="Rhea" id="RHEA:18749"/>
        <dbReference type="Rhea" id="RHEA-COMP:10593"/>
        <dbReference type="Rhea" id="RHEA-COMP:10594"/>
        <dbReference type="ChEBI" id="CHEBI:15378"/>
        <dbReference type="ChEBI" id="CHEBI:29950"/>
        <dbReference type="ChEBI" id="CHEBI:50058"/>
        <dbReference type="ChEBI" id="CHEBI:57540"/>
        <dbReference type="ChEBI" id="CHEBI:57945"/>
        <dbReference type="EC" id="1.8.1.8"/>
    </reaction>
</comment>
<feature type="domain" description="Thioredoxin" evidence="20">
    <location>
        <begin position="638"/>
        <end position="766"/>
    </location>
</feature>
<keyword evidence="7 18" id="KW-0732">Signal</keyword>
<evidence type="ECO:0000256" key="15">
    <source>
        <dbReference type="ARBA" id="ARBA00023284"/>
    </source>
</evidence>
<dbReference type="RefSeq" id="WP_116650466.1">
    <property type="nucleotide sequence ID" value="NZ_QUZK01000034.1"/>
</dbReference>